<comment type="caution">
    <text evidence="1">The sequence shown here is derived from an EMBL/GenBank/DDBJ whole genome shotgun (WGS) entry which is preliminary data.</text>
</comment>
<sequence>MRRSPEYCGMARCGGCASLCRFTRRKVTHWLSAGRERLQILVQVYGHAAANALRQMQAAARKS</sequence>
<evidence type="ECO:0000313" key="1">
    <source>
        <dbReference type="EMBL" id="EDJ5912788.1"/>
    </source>
</evidence>
<gene>
    <name evidence="1" type="ORF">GFE59_06095</name>
</gene>
<protein>
    <submittedName>
        <fullName evidence="1">Uncharacterized protein</fullName>
    </submittedName>
</protein>
<organism evidence="1">
    <name type="scientific">Salmonella enterica</name>
    <name type="common">Salmonella choleraesuis</name>
    <dbReference type="NCBI Taxonomy" id="28901"/>
    <lineage>
        <taxon>Bacteria</taxon>
        <taxon>Pseudomonadati</taxon>
        <taxon>Pseudomonadota</taxon>
        <taxon>Gammaproteobacteria</taxon>
        <taxon>Enterobacterales</taxon>
        <taxon>Enterobacteriaceae</taxon>
        <taxon>Salmonella</taxon>
    </lineage>
</organism>
<dbReference type="AlphaFoldDB" id="A0A5Z4WJA2"/>
<proteinExistence type="predicted"/>
<reference evidence="1" key="1">
    <citation type="submission" date="2019-10" db="EMBL/GenBank/DDBJ databases">
        <authorList>
            <consortium name="PulseNet: The National Subtyping Network for Foodborne Disease Surveillance"/>
            <person name="Tarr C.L."/>
            <person name="Trees E."/>
            <person name="Katz L.S."/>
            <person name="Carleton-Romer H.A."/>
            <person name="Stroika S."/>
            <person name="Kucerova Z."/>
            <person name="Roache K.F."/>
            <person name="Sabol A.L."/>
            <person name="Besser J."/>
            <person name="Gerner-Smidt P."/>
        </authorList>
    </citation>
    <scope>NUCLEOTIDE SEQUENCE</scope>
    <source>
        <strain evidence="1">PNUSAS111674</strain>
    </source>
</reference>
<dbReference type="EMBL" id="AAMOUS010000008">
    <property type="protein sequence ID" value="EDJ5912788.1"/>
    <property type="molecule type" value="Genomic_DNA"/>
</dbReference>
<accession>A0A5Z4WJA2</accession>
<name>A0A5Z4WJA2_SALER</name>